<dbReference type="InterPro" id="IPR035482">
    <property type="entry name" value="SIS_PGI_2"/>
</dbReference>
<keyword evidence="4 7" id="KW-0324">Glycolysis</keyword>
<dbReference type="GO" id="GO:0051156">
    <property type="term" value="P:glucose 6-phosphate metabolic process"/>
    <property type="evidence" value="ECO:0007669"/>
    <property type="project" value="TreeGrafter"/>
</dbReference>
<dbReference type="PROSITE" id="PS51463">
    <property type="entry name" value="P_GLUCOSE_ISOMERASE_3"/>
    <property type="match status" value="1"/>
</dbReference>
<gene>
    <name evidence="7" type="primary">pgi</name>
    <name evidence="9" type="ORF">FAZ15_12970</name>
</gene>
<dbReference type="SUPFAM" id="SSF53697">
    <property type="entry name" value="SIS domain"/>
    <property type="match status" value="1"/>
</dbReference>
<dbReference type="HAMAP" id="MF_00473">
    <property type="entry name" value="G6P_isomerase"/>
    <property type="match status" value="1"/>
</dbReference>
<evidence type="ECO:0000256" key="2">
    <source>
        <dbReference type="ARBA" id="ARBA00006604"/>
    </source>
</evidence>
<keyword evidence="3 7" id="KW-0312">Gluconeogenesis</keyword>
<feature type="active site" evidence="7">
    <location>
        <position position="514"/>
    </location>
</feature>
<dbReference type="CDD" id="cd05016">
    <property type="entry name" value="SIS_PGI_2"/>
    <property type="match status" value="1"/>
</dbReference>
<dbReference type="UniPathway" id="UPA00109">
    <property type="reaction ID" value="UER00181"/>
</dbReference>
<dbReference type="FunFam" id="3.40.50.10490:FF:000004">
    <property type="entry name" value="Glucose-6-phosphate isomerase"/>
    <property type="match status" value="1"/>
</dbReference>
<dbReference type="GO" id="GO:0006094">
    <property type="term" value="P:gluconeogenesis"/>
    <property type="evidence" value="ECO:0007669"/>
    <property type="project" value="UniProtKB-UniRule"/>
</dbReference>
<feature type="active site" evidence="7">
    <location>
        <position position="386"/>
    </location>
</feature>
<dbReference type="CDD" id="cd05015">
    <property type="entry name" value="SIS_PGI_1"/>
    <property type="match status" value="1"/>
</dbReference>
<evidence type="ECO:0000256" key="1">
    <source>
        <dbReference type="ARBA" id="ARBA00004926"/>
    </source>
</evidence>
<evidence type="ECO:0000313" key="9">
    <source>
        <dbReference type="EMBL" id="TJZ59805.1"/>
    </source>
</evidence>
<sequence length="550" mass="61780">MLPSINFTETPAYQYLADHYIAINEKSIRQLFQEDPQRFENFSVKLNDILLDYSKNRINAETFVLLIQLARECQLEKAIHAMFSGEKINVTEGRQVLHTALRNQAGNPIIVDNEDVMAKVKAVKEHMKAFCQQIHSGTWKGYTGKTITDIVNIGIGGSDLGPVMVTEALKAYKTHLNVLFVSNVDGTHIAETLKGLNPETTLFLVASKTFTTQETMANAQSAKDWFLKSGAVEADVAKHFAALSTNEKGVSAFGIDPKNMFEFWDWVGGRYSLWSAIGLSIALSIGFDNFEEVLQGAYEADIHFQDASFEENIPVILAMLGIWYNNFFGAESHAILPYDQYLHRFAAYFQQGDMESNGKYIDRNGNRVDYETGPIIWGEPGTNGQHAFYQLIHQGTKLIPCDFIAPAVSHNPIGNHHQLLLSNFFAQTEALMNGKSEEEVVAELQQGGKSDVEIEKLKNYKVFEGNRPSNSFLIKKITPRSLGTLIAFYEHKIFVQGIIWNIFSFDQWGVELGKQLANKILPELEDNAPISSHDSSTNGLINQYKNWRAD</sequence>
<dbReference type="PROSITE" id="PS00174">
    <property type="entry name" value="P_GLUCOSE_ISOMERASE_2"/>
    <property type="match status" value="1"/>
</dbReference>
<dbReference type="InterPro" id="IPR001672">
    <property type="entry name" value="G6P_Isomerase"/>
</dbReference>
<evidence type="ECO:0000256" key="3">
    <source>
        <dbReference type="ARBA" id="ARBA00022432"/>
    </source>
</evidence>
<keyword evidence="7" id="KW-0963">Cytoplasm</keyword>
<dbReference type="Gene3D" id="3.40.50.10490">
    <property type="entry name" value="Glucose-6-phosphate isomerase like protein, domain 1"/>
    <property type="match status" value="2"/>
</dbReference>
<evidence type="ECO:0000256" key="8">
    <source>
        <dbReference type="RuleBase" id="RU000612"/>
    </source>
</evidence>
<organism evidence="9 10">
    <name type="scientific">Sphingobacterium olei</name>
    <dbReference type="NCBI Taxonomy" id="2571155"/>
    <lineage>
        <taxon>Bacteria</taxon>
        <taxon>Pseudomonadati</taxon>
        <taxon>Bacteroidota</taxon>
        <taxon>Sphingobacteriia</taxon>
        <taxon>Sphingobacteriales</taxon>
        <taxon>Sphingobacteriaceae</taxon>
        <taxon>Sphingobacterium</taxon>
    </lineage>
</organism>
<dbReference type="GO" id="GO:0048029">
    <property type="term" value="F:monosaccharide binding"/>
    <property type="evidence" value="ECO:0007669"/>
    <property type="project" value="TreeGrafter"/>
</dbReference>
<comment type="subcellular location">
    <subcellularLocation>
        <location evidence="7">Cytoplasm</location>
    </subcellularLocation>
</comment>
<comment type="caution">
    <text evidence="9">The sequence shown here is derived from an EMBL/GenBank/DDBJ whole genome shotgun (WGS) entry which is preliminary data.</text>
</comment>
<dbReference type="EC" id="5.3.1.9" evidence="7"/>
<evidence type="ECO:0000256" key="4">
    <source>
        <dbReference type="ARBA" id="ARBA00023152"/>
    </source>
</evidence>
<dbReference type="PRINTS" id="PR00662">
    <property type="entry name" value="G6PISOMERASE"/>
</dbReference>
<dbReference type="GO" id="GO:0097367">
    <property type="term" value="F:carbohydrate derivative binding"/>
    <property type="evidence" value="ECO:0007669"/>
    <property type="project" value="InterPro"/>
</dbReference>
<dbReference type="InterPro" id="IPR023096">
    <property type="entry name" value="G6P_Isomerase_C"/>
</dbReference>
<comment type="similarity">
    <text evidence="2 7 8">Belongs to the GPI family.</text>
</comment>
<protein>
    <recommendedName>
        <fullName evidence="7">Glucose-6-phosphate isomerase</fullName>
        <shortName evidence="7">GPI</shortName>
        <ecNumber evidence="7">5.3.1.9</ecNumber>
    </recommendedName>
    <alternativeName>
        <fullName evidence="7">Phosphoglucose isomerase</fullName>
        <shortName evidence="7">PGI</shortName>
    </alternativeName>
    <alternativeName>
        <fullName evidence="7">Phosphohexose isomerase</fullName>
        <shortName evidence="7">PHI</shortName>
    </alternativeName>
</protein>
<dbReference type="PANTHER" id="PTHR11469:SF1">
    <property type="entry name" value="GLUCOSE-6-PHOSPHATE ISOMERASE"/>
    <property type="match status" value="1"/>
</dbReference>
<evidence type="ECO:0000256" key="6">
    <source>
        <dbReference type="ARBA" id="ARBA00029321"/>
    </source>
</evidence>
<dbReference type="InterPro" id="IPR018189">
    <property type="entry name" value="Phosphoglucose_isomerase_CS"/>
</dbReference>
<dbReference type="Pfam" id="PF00342">
    <property type="entry name" value="PGI"/>
    <property type="match status" value="1"/>
</dbReference>
<dbReference type="GO" id="GO:0005829">
    <property type="term" value="C:cytosol"/>
    <property type="evidence" value="ECO:0007669"/>
    <property type="project" value="TreeGrafter"/>
</dbReference>
<dbReference type="UniPathway" id="UPA00138"/>
<dbReference type="EMBL" id="SUME01000005">
    <property type="protein sequence ID" value="TJZ59805.1"/>
    <property type="molecule type" value="Genomic_DNA"/>
</dbReference>
<dbReference type="PANTHER" id="PTHR11469">
    <property type="entry name" value="GLUCOSE-6-PHOSPHATE ISOMERASE"/>
    <property type="match status" value="1"/>
</dbReference>
<dbReference type="InterPro" id="IPR046348">
    <property type="entry name" value="SIS_dom_sf"/>
</dbReference>
<comment type="catalytic activity">
    <reaction evidence="6 7 8">
        <text>alpha-D-glucose 6-phosphate = beta-D-fructose 6-phosphate</text>
        <dbReference type="Rhea" id="RHEA:11816"/>
        <dbReference type="ChEBI" id="CHEBI:57634"/>
        <dbReference type="ChEBI" id="CHEBI:58225"/>
        <dbReference type="EC" id="5.3.1.9"/>
    </reaction>
</comment>
<proteinExistence type="inferred from homology"/>
<evidence type="ECO:0000256" key="7">
    <source>
        <dbReference type="HAMAP-Rule" id="MF_00473"/>
    </source>
</evidence>
<dbReference type="RefSeq" id="WP_136901747.1">
    <property type="nucleotide sequence ID" value="NZ_SUME01000005.1"/>
</dbReference>
<dbReference type="NCBIfam" id="NF001211">
    <property type="entry name" value="PRK00179.1"/>
    <property type="match status" value="1"/>
</dbReference>
<comment type="pathway">
    <text evidence="1 7 8">Carbohydrate degradation; glycolysis; D-glyceraldehyde 3-phosphate and glycerone phosphate from D-glucose: step 2/4.</text>
</comment>
<dbReference type="GO" id="GO:0006096">
    <property type="term" value="P:glycolytic process"/>
    <property type="evidence" value="ECO:0007669"/>
    <property type="project" value="UniProtKB-UniRule"/>
</dbReference>
<keyword evidence="5 7" id="KW-0413">Isomerase</keyword>
<accession>A0A4U0NYB3</accession>
<dbReference type="Proteomes" id="UP000306808">
    <property type="component" value="Unassembled WGS sequence"/>
</dbReference>
<reference evidence="9 10" key="1">
    <citation type="submission" date="2019-04" db="EMBL/GenBank/DDBJ databases">
        <title>Sphingobacterium olei sp. nov., isolated from oil-contaminated soil.</title>
        <authorList>
            <person name="Liu B."/>
        </authorList>
    </citation>
    <scope>NUCLEOTIDE SEQUENCE [LARGE SCALE GENOMIC DNA]</scope>
    <source>
        <strain evidence="9 10">HAL-9</strain>
    </source>
</reference>
<dbReference type="AlphaFoldDB" id="A0A4U0NYB3"/>
<dbReference type="InterPro" id="IPR035476">
    <property type="entry name" value="SIS_PGI_1"/>
</dbReference>
<dbReference type="OrthoDB" id="140919at2"/>
<dbReference type="Gene3D" id="1.10.1390.10">
    <property type="match status" value="1"/>
</dbReference>
<dbReference type="FunFam" id="1.10.1390.10:FF:000001">
    <property type="entry name" value="Glucose-6-phosphate isomerase"/>
    <property type="match status" value="1"/>
</dbReference>
<evidence type="ECO:0000256" key="5">
    <source>
        <dbReference type="ARBA" id="ARBA00023235"/>
    </source>
</evidence>
<evidence type="ECO:0000313" key="10">
    <source>
        <dbReference type="Proteomes" id="UP000306808"/>
    </source>
</evidence>
<keyword evidence="10" id="KW-1185">Reference proteome</keyword>
<name>A0A4U0NYB3_9SPHI</name>
<feature type="active site" description="Proton donor" evidence="7">
    <location>
        <position position="355"/>
    </location>
</feature>
<dbReference type="GO" id="GO:0004347">
    <property type="term" value="F:glucose-6-phosphate isomerase activity"/>
    <property type="evidence" value="ECO:0007669"/>
    <property type="project" value="UniProtKB-UniRule"/>
</dbReference>
<dbReference type="PROSITE" id="PS00765">
    <property type="entry name" value="P_GLUCOSE_ISOMERASE_1"/>
    <property type="match status" value="1"/>
</dbReference>
<comment type="pathway">
    <text evidence="7">Carbohydrate biosynthesis; gluconeogenesis.</text>
</comment>
<comment type="function">
    <text evidence="7">Catalyzes the reversible isomerization of glucose-6-phosphate to fructose-6-phosphate.</text>
</comment>